<dbReference type="EMBL" id="JACHOC010000015">
    <property type="protein sequence ID" value="MBB4625200.1"/>
    <property type="molecule type" value="Genomic_DNA"/>
</dbReference>
<dbReference type="Proteomes" id="UP000533637">
    <property type="component" value="Unassembled WGS sequence"/>
</dbReference>
<dbReference type="InterPro" id="IPR000014">
    <property type="entry name" value="PAS"/>
</dbReference>
<dbReference type="Gene3D" id="1.10.10.10">
    <property type="entry name" value="Winged helix-like DNA-binding domain superfamily/Winged helix DNA-binding domain"/>
    <property type="match status" value="1"/>
</dbReference>
<accession>A0ABR6KUL6</accession>
<sequence>MNQEIKDILQEIYIDHKLQDVNLDYLVIDKYKSDLERLSKLSDRCFFIVDLHTFEYVYTSANFKNIFGFTPADKSDGVSNGNLLDSKIHPDDFLDYKKTMLKVGAFLLQQTKEERPNFRHVFELRIQNMQNQYIRVSWERQALETDKSGNLWLMLGTIHVLSNQSNATNFNSFFINLKTGEQIPFSFPNEPHFELTPREKDILILIQQGLLSKEIADKLFISVNTVNIHRQNILQKMQVGHSIEALELGRKHGILR</sequence>
<keyword evidence="2 5" id="KW-0238">DNA-binding</keyword>
<dbReference type="PROSITE" id="PS00622">
    <property type="entry name" value="HTH_LUXR_1"/>
    <property type="match status" value="1"/>
</dbReference>
<gene>
    <name evidence="5" type="ORF">GGQ57_005152</name>
</gene>
<dbReference type="InterPro" id="IPR036388">
    <property type="entry name" value="WH-like_DNA-bd_sf"/>
</dbReference>
<feature type="domain" description="HTH luxR-type" evidence="4">
    <location>
        <begin position="188"/>
        <end position="253"/>
    </location>
</feature>
<evidence type="ECO:0000313" key="6">
    <source>
        <dbReference type="Proteomes" id="UP000533637"/>
    </source>
</evidence>
<evidence type="ECO:0000313" key="5">
    <source>
        <dbReference type="EMBL" id="MBB4625200.1"/>
    </source>
</evidence>
<dbReference type="InterPro" id="IPR000792">
    <property type="entry name" value="Tscrpt_reg_LuxR_C"/>
</dbReference>
<reference evidence="5 6" key="1">
    <citation type="submission" date="2020-08" db="EMBL/GenBank/DDBJ databases">
        <title>Genomic Encyclopedia of Type Strains, Phase IV (KMG-IV): sequencing the most valuable type-strain genomes for metagenomic binning, comparative biology and taxonomic classification.</title>
        <authorList>
            <person name="Goeker M."/>
        </authorList>
    </citation>
    <scope>NUCLEOTIDE SEQUENCE [LARGE SCALE GENOMIC DNA]</scope>
    <source>
        <strain evidence="5 6">DSM 102983</strain>
    </source>
</reference>
<dbReference type="CDD" id="cd06170">
    <property type="entry name" value="LuxR_C_like"/>
    <property type="match status" value="1"/>
</dbReference>
<dbReference type="Gene3D" id="3.30.450.20">
    <property type="entry name" value="PAS domain"/>
    <property type="match status" value="1"/>
</dbReference>
<keyword evidence="6" id="KW-1185">Reference proteome</keyword>
<dbReference type="PANTHER" id="PTHR44688:SF16">
    <property type="entry name" value="DNA-BINDING TRANSCRIPTIONAL ACTIVATOR DEVR_DOSR"/>
    <property type="match status" value="1"/>
</dbReference>
<dbReference type="PRINTS" id="PR00038">
    <property type="entry name" value="HTHLUXR"/>
</dbReference>
<evidence type="ECO:0000256" key="3">
    <source>
        <dbReference type="ARBA" id="ARBA00023163"/>
    </source>
</evidence>
<dbReference type="InterPro" id="IPR016032">
    <property type="entry name" value="Sig_transdc_resp-reg_C-effctor"/>
</dbReference>
<comment type="caution">
    <text evidence="5">The sequence shown here is derived from an EMBL/GenBank/DDBJ whole genome shotgun (WGS) entry which is preliminary data.</text>
</comment>
<dbReference type="GO" id="GO:0003677">
    <property type="term" value="F:DNA binding"/>
    <property type="evidence" value="ECO:0007669"/>
    <property type="project" value="UniProtKB-KW"/>
</dbReference>
<protein>
    <submittedName>
        <fullName evidence="5">DNA-binding NarL/FixJ family response regulator</fullName>
    </submittedName>
</protein>
<evidence type="ECO:0000259" key="4">
    <source>
        <dbReference type="PROSITE" id="PS50043"/>
    </source>
</evidence>
<organism evidence="5 6">
    <name type="scientific">Parabacteroides faecis</name>
    <dbReference type="NCBI Taxonomy" id="1217282"/>
    <lineage>
        <taxon>Bacteria</taxon>
        <taxon>Pseudomonadati</taxon>
        <taxon>Bacteroidota</taxon>
        <taxon>Bacteroidia</taxon>
        <taxon>Bacteroidales</taxon>
        <taxon>Tannerellaceae</taxon>
        <taxon>Parabacteroides</taxon>
    </lineage>
</organism>
<keyword evidence="1" id="KW-0805">Transcription regulation</keyword>
<evidence type="ECO:0000256" key="2">
    <source>
        <dbReference type="ARBA" id="ARBA00023125"/>
    </source>
</evidence>
<dbReference type="CDD" id="cd00130">
    <property type="entry name" value="PAS"/>
    <property type="match status" value="1"/>
</dbReference>
<dbReference type="SMART" id="SM00421">
    <property type="entry name" value="HTH_LUXR"/>
    <property type="match status" value="1"/>
</dbReference>
<proteinExistence type="predicted"/>
<evidence type="ECO:0000256" key="1">
    <source>
        <dbReference type="ARBA" id="ARBA00023015"/>
    </source>
</evidence>
<dbReference type="Pfam" id="PF00196">
    <property type="entry name" value="GerE"/>
    <property type="match status" value="1"/>
</dbReference>
<dbReference type="SUPFAM" id="SSF46894">
    <property type="entry name" value="C-terminal effector domain of the bipartite response regulators"/>
    <property type="match status" value="1"/>
</dbReference>
<keyword evidence="3" id="KW-0804">Transcription</keyword>
<dbReference type="PROSITE" id="PS50043">
    <property type="entry name" value="HTH_LUXR_2"/>
    <property type="match status" value="1"/>
</dbReference>
<name>A0ABR6KUL6_9BACT</name>
<dbReference type="PANTHER" id="PTHR44688">
    <property type="entry name" value="DNA-BINDING TRANSCRIPTIONAL ACTIVATOR DEVR_DOSR"/>
    <property type="match status" value="1"/>
</dbReference>
<dbReference type="RefSeq" id="WP_183672509.1">
    <property type="nucleotide sequence ID" value="NZ_BMPB01000023.1"/>
</dbReference>